<dbReference type="PANTHER" id="PTHR47245:SF1">
    <property type="entry name" value="FOLDASE PROTEIN PRSA"/>
    <property type="match status" value="1"/>
</dbReference>
<dbReference type="Proteomes" id="UP000011705">
    <property type="component" value="Chromosome"/>
</dbReference>
<dbReference type="HOGENOM" id="CLU_034646_2_0_12"/>
<dbReference type="AlphaFoldDB" id="A0A0E2E8S1"/>
<reference evidence="7" key="1">
    <citation type="submission" date="2012-01" db="EMBL/GenBank/DDBJ databases">
        <title>The Genome Sequence of Treponema denticola H-22.</title>
        <authorList>
            <consortium name="The Broad Institute Genome Sequencing Platform"/>
            <person name="Earl A."/>
            <person name="Ward D."/>
            <person name="Feldgarden M."/>
            <person name="Gevers D."/>
            <person name="Blanton J.M."/>
            <person name="Fenno C.J."/>
            <person name="Baranova O.V."/>
            <person name="Mathney J."/>
            <person name="Dewhirst F.E."/>
            <person name="Izard J."/>
            <person name="Young S.K."/>
            <person name="Zeng Q."/>
            <person name="Gargeya S."/>
            <person name="Fitzgerald M."/>
            <person name="Haas B."/>
            <person name="Abouelleil A."/>
            <person name="Alvarado L."/>
            <person name="Arachchi H.M."/>
            <person name="Berlin A."/>
            <person name="Chapman S.B."/>
            <person name="Gearin G."/>
            <person name="Goldberg J."/>
            <person name="Griggs A."/>
            <person name="Gujja S."/>
            <person name="Hansen M."/>
            <person name="Heiman D."/>
            <person name="Howarth C."/>
            <person name="Larimer J."/>
            <person name="Lui A."/>
            <person name="MacDonald P.J.P."/>
            <person name="McCowen C."/>
            <person name="Montmayeur A."/>
            <person name="Murphy C."/>
            <person name="Neiman D."/>
            <person name="Pearson M."/>
            <person name="Priest M."/>
            <person name="Roberts A."/>
            <person name="Saif S."/>
            <person name="Shea T."/>
            <person name="Sisk P."/>
            <person name="Stolte C."/>
            <person name="Sykes S."/>
            <person name="Wortman J."/>
            <person name="Nusbaum C."/>
            <person name="Birren B."/>
        </authorList>
    </citation>
    <scope>NUCLEOTIDE SEQUENCE [LARGE SCALE GENOMIC DNA]</scope>
    <source>
        <strain evidence="7">H-22</strain>
    </source>
</reference>
<dbReference type="EC" id="5.2.1.8" evidence="2"/>
<gene>
    <name evidence="7" type="ORF">HMPREF9726_00432</name>
</gene>
<name>A0A0E2E8S1_TREDN</name>
<feature type="chain" id="PRO_5002393708" description="peptidylprolyl isomerase" evidence="6">
    <location>
        <begin position="21"/>
        <end position="358"/>
    </location>
</feature>
<dbReference type="PATRIC" id="fig|999432.5.peg.446"/>
<dbReference type="GeneID" id="2738999"/>
<keyword evidence="5" id="KW-0413">Isomerase</keyword>
<keyword evidence="4" id="KW-0697">Rotamase</keyword>
<evidence type="ECO:0000256" key="2">
    <source>
        <dbReference type="ARBA" id="ARBA00013194"/>
    </source>
</evidence>
<comment type="caution">
    <text evidence="7">The sequence shown here is derived from an EMBL/GenBank/DDBJ whole genome shotgun (WGS) entry which is preliminary data.</text>
</comment>
<dbReference type="RefSeq" id="WP_002669285.1">
    <property type="nucleotide sequence ID" value="NZ_CM001795.1"/>
</dbReference>
<dbReference type="Gene3D" id="1.10.4030.10">
    <property type="entry name" value="Porin chaperone SurA, peptide-binding domain"/>
    <property type="match status" value="1"/>
</dbReference>
<evidence type="ECO:0000256" key="3">
    <source>
        <dbReference type="ARBA" id="ARBA00022729"/>
    </source>
</evidence>
<dbReference type="GO" id="GO:0003755">
    <property type="term" value="F:peptidyl-prolyl cis-trans isomerase activity"/>
    <property type="evidence" value="ECO:0007669"/>
    <property type="project" value="UniProtKB-KW"/>
</dbReference>
<evidence type="ECO:0000256" key="4">
    <source>
        <dbReference type="ARBA" id="ARBA00023110"/>
    </source>
</evidence>
<organism evidence="7">
    <name type="scientific">Treponema denticola H-22</name>
    <dbReference type="NCBI Taxonomy" id="999432"/>
    <lineage>
        <taxon>Bacteria</taxon>
        <taxon>Pseudomonadati</taxon>
        <taxon>Spirochaetota</taxon>
        <taxon>Spirochaetia</taxon>
        <taxon>Spirochaetales</taxon>
        <taxon>Treponemataceae</taxon>
        <taxon>Treponema</taxon>
    </lineage>
</organism>
<proteinExistence type="predicted"/>
<sequence length="358" mass="40422">MKKNIFIAVMLVGFLGLLSAQNDLQVIAQVNLSKKEPITLGQLKKLVKFAESQGGNIATNDDKKLVLESLMRTKLLVQAAEKENIKISNSQVDNAFNDVLSQYVKYPITESEFAKLIKQKENISLDEFMKKQTGCTVEELKKIIKDNLIIQNYIASKHQAEIVKMATPTDAQIRSYYEMKKGELVRPDMVKMLFVAVKKEGKDKEEIDKINELHKKVKKNIKEIANIKKNAEAGNYVAQEGYIPKTAEGAQLLNATPEALMEIFSKDVNYIFDIQDRVDSRQFFVITEKLNAKILTLSDVPDPSSTVTLYDQIKALLSQGLALNAIQSIIQTTYEGLRTDDNCKILKSDAELDKLLKW</sequence>
<evidence type="ECO:0000256" key="6">
    <source>
        <dbReference type="SAM" id="SignalP"/>
    </source>
</evidence>
<dbReference type="InterPro" id="IPR050245">
    <property type="entry name" value="PrsA_foldase"/>
</dbReference>
<feature type="signal peptide" evidence="6">
    <location>
        <begin position="1"/>
        <end position="20"/>
    </location>
</feature>
<dbReference type="SMR" id="A0A0E2E8S1"/>
<accession>A0A0E2E8S1</accession>
<dbReference type="SUPFAM" id="SSF109998">
    <property type="entry name" value="Triger factor/SurA peptide-binding domain-like"/>
    <property type="match status" value="1"/>
</dbReference>
<dbReference type="EMBL" id="AGDV01000001">
    <property type="protein sequence ID" value="EMB36240.1"/>
    <property type="molecule type" value="Genomic_DNA"/>
</dbReference>
<evidence type="ECO:0000313" key="7">
    <source>
        <dbReference type="EMBL" id="EMB36240.1"/>
    </source>
</evidence>
<dbReference type="PANTHER" id="PTHR47245">
    <property type="entry name" value="PEPTIDYLPROLYL ISOMERASE"/>
    <property type="match status" value="1"/>
</dbReference>
<evidence type="ECO:0000256" key="5">
    <source>
        <dbReference type="ARBA" id="ARBA00023235"/>
    </source>
</evidence>
<comment type="catalytic activity">
    <reaction evidence="1">
        <text>[protein]-peptidylproline (omega=180) = [protein]-peptidylproline (omega=0)</text>
        <dbReference type="Rhea" id="RHEA:16237"/>
        <dbReference type="Rhea" id="RHEA-COMP:10747"/>
        <dbReference type="Rhea" id="RHEA-COMP:10748"/>
        <dbReference type="ChEBI" id="CHEBI:83833"/>
        <dbReference type="ChEBI" id="CHEBI:83834"/>
        <dbReference type="EC" id="5.2.1.8"/>
    </reaction>
</comment>
<evidence type="ECO:0000256" key="1">
    <source>
        <dbReference type="ARBA" id="ARBA00000971"/>
    </source>
</evidence>
<protein>
    <recommendedName>
        <fullName evidence="2">peptidylprolyl isomerase</fullName>
        <ecNumber evidence="2">5.2.1.8</ecNumber>
    </recommendedName>
</protein>
<dbReference type="InterPro" id="IPR027304">
    <property type="entry name" value="Trigger_fact/SurA_dom_sf"/>
</dbReference>
<keyword evidence="3 6" id="KW-0732">Signal</keyword>